<proteinExistence type="predicted"/>
<accession>A0A9P5Q436</accession>
<organism evidence="2 3">
    <name type="scientific">Rhodocollybia butyracea</name>
    <dbReference type="NCBI Taxonomy" id="206335"/>
    <lineage>
        <taxon>Eukaryota</taxon>
        <taxon>Fungi</taxon>
        <taxon>Dikarya</taxon>
        <taxon>Basidiomycota</taxon>
        <taxon>Agaricomycotina</taxon>
        <taxon>Agaricomycetes</taxon>
        <taxon>Agaricomycetidae</taxon>
        <taxon>Agaricales</taxon>
        <taxon>Marasmiineae</taxon>
        <taxon>Omphalotaceae</taxon>
        <taxon>Rhodocollybia</taxon>
    </lineage>
</organism>
<dbReference type="OrthoDB" id="3246510at2759"/>
<keyword evidence="1" id="KW-0175">Coiled coil</keyword>
<comment type="caution">
    <text evidence="2">The sequence shown here is derived from an EMBL/GenBank/DDBJ whole genome shotgun (WGS) entry which is preliminary data.</text>
</comment>
<sequence>EQMRRVAELEATLEAKLENIASKDRELTELLASLEEVRSIKDSQLMLIYDRDNLIKEAHDKLQFLDKKLIIAEERVLKIKDTAKHGIDNMKKNFDFLKNVVEHLKSRYESSVASMHSLRDELDTLRTTSSNCVKELEPFMDPSHHHLVKANETRDLIQELQMDRNNSQQVISFLRDKLHSVSTQLAEANEKVVDLENFRKQEGSSLARSAGLWQATGQQVQEITSKLMQREREDATLLSEGLKFEMQLKDANKKYIR</sequence>
<feature type="non-terminal residue" evidence="2">
    <location>
        <position position="1"/>
    </location>
</feature>
<dbReference type="EMBL" id="JADNRY010000012">
    <property type="protein sequence ID" value="KAF9074696.1"/>
    <property type="molecule type" value="Genomic_DNA"/>
</dbReference>
<feature type="coiled-coil region" evidence="1">
    <location>
        <begin position="55"/>
        <end position="107"/>
    </location>
</feature>
<protein>
    <submittedName>
        <fullName evidence="2">Uncharacterized protein</fullName>
    </submittedName>
</protein>
<keyword evidence="3" id="KW-1185">Reference proteome</keyword>
<gene>
    <name evidence="2" type="ORF">BDP27DRAFT_1213889</name>
</gene>
<name>A0A9P5Q436_9AGAR</name>
<evidence type="ECO:0000256" key="1">
    <source>
        <dbReference type="SAM" id="Coils"/>
    </source>
</evidence>
<dbReference type="AlphaFoldDB" id="A0A9P5Q436"/>
<reference evidence="2" key="1">
    <citation type="submission" date="2020-11" db="EMBL/GenBank/DDBJ databases">
        <authorList>
            <consortium name="DOE Joint Genome Institute"/>
            <person name="Ahrendt S."/>
            <person name="Riley R."/>
            <person name="Andreopoulos W."/>
            <person name="Labutti K."/>
            <person name="Pangilinan J."/>
            <person name="Ruiz-Duenas F.J."/>
            <person name="Barrasa J.M."/>
            <person name="Sanchez-Garcia M."/>
            <person name="Camarero S."/>
            <person name="Miyauchi S."/>
            <person name="Serrano A."/>
            <person name="Linde D."/>
            <person name="Babiker R."/>
            <person name="Drula E."/>
            <person name="Ayuso-Fernandez I."/>
            <person name="Pacheco R."/>
            <person name="Padilla G."/>
            <person name="Ferreira P."/>
            <person name="Barriuso J."/>
            <person name="Kellner H."/>
            <person name="Castanera R."/>
            <person name="Alfaro M."/>
            <person name="Ramirez L."/>
            <person name="Pisabarro A.G."/>
            <person name="Kuo A."/>
            <person name="Tritt A."/>
            <person name="Lipzen A."/>
            <person name="He G."/>
            <person name="Yan M."/>
            <person name="Ng V."/>
            <person name="Cullen D."/>
            <person name="Martin F."/>
            <person name="Rosso M.-N."/>
            <person name="Henrissat B."/>
            <person name="Hibbett D."/>
            <person name="Martinez A.T."/>
            <person name="Grigoriev I.V."/>
        </authorList>
    </citation>
    <scope>NUCLEOTIDE SEQUENCE</scope>
    <source>
        <strain evidence="2">AH 40177</strain>
    </source>
</reference>
<evidence type="ECO:0000313" key="3">
    <source>
        <dbReference type="Proteomes" id="UP000772434"/>
    </source>
</evidence>
<dbReference type="Proteomes" id="UP000772434">
    <property type="component" value="Unassembled WGS sequence"/>
</dbReference>
<feature type="coiled-coil region" evidence="1">
    <location>
        <begin position="157"/>
        <end position="191"/>
    </location>
</feature>
<evidence type="ECO:0000313" key="2">
    <source>
        <dbReference type="EMBL" id="KAF9074696.1"/>
    </source>
</evidence>